<gene>
    <name evidence="2" type="ORF">G3I71_39435</name>
</gene>
<evidence type="ECO:0000313" key="2">
    <source>
        <dbReference type="EMBL" id="NEC91733.1"/>
    </source>
</evidence>
<dbReference type="Pfam" id="PF03621">
    <property type="entry name" value="MbtH"/>
    <property type="match status" value="1"/>
</dbReference>
<dbReference type="InterPro" id="IPR037407">
    <property type="entry name" value="MLP_fam"/>
</dbReference>
<dbReference type="PANTHER" id="PTHR38444">
    <property type="entry name" value="ENTEROBACTIN BIOSYNTHESIS PROTEIN YBDZ"/>
    <property type="match status" value="1"/>
</dbReference>
<dbReference type="InterPro" id="IPR005153">
    <property type="entry name" value="MbtH-like_dom"/>
</dbReference>
<sequence length="68" mass="7789">MTTNPFEDDSADYLVLVNNEQQHSIWPSGLGIPIGWTAVCEARPRQECLEYVETHWTDMRPAGIRGRE</sequence>
<dbReference type="PANTHER" id="PTHR38444:SF1">
    <property type="entry name" value="ENTEROBACTIN BIOSYNTHESIS PROTEIN YBDZ"/>
    <property type="match status" value="1"/>
</dbReference>
<proteinExistence type="predicted"/>
<protein>
    <submittedName>
        <fullName evidence="2">MbtH family NRPS accessory protein</fullName>
    </submittedName>
</protein>
<dbReference type="GO" id="GO:0005829">
    <property type="term" value="C:cytosol"/>
    <property type="evidence" value="ECO:0007669"/>
    <property type="project" value="TreeGrafter"/>
</dbReference>
<dbReference type="AlphaFoldDB" id="A0A6B3C4R6"/>
<dbReference type="SMART" id="SM00923">
    <property type="entry name" value="MbtH"/>
    <property type="match status" value="1"/>
</dbReference>
<reference evidence="2" key="1">
    <citation type="submission" date="2020-01" db="EMBL/GenBank/DDBJ databases">
        <title>Insect and environment-associated Actinomycetes.</title>
        <authorList>
            <person name="Currrie C."/>
            <person name="Chevrette M."/>
            <person name="Carlson C."/>
            <person name="Stubbendieck R."/>
            <person name="Wendt-Pienkowski E."/>
        </authorList>
    </citation>
    <scope>NUCLEOTIDE SEQUENCE</scope>
    <source>
        <strain evidence="2">SID12501</strain>
    </source>
</reference>
<dbReference type="EMBL" id="JAAGLU010000047">
    <property type="protein sequence ID" value="NEC91733.1"/>
    <property type="molecule type" value="Genomic_DNA"/>
</dbReference>
<organism evidence="2">
    <name type="scientific">Streptomyces sp. SID12501</name>
    <dbReference type="NCBI Taxonomy" id="2706042"/>
    <lineage>
        <taxon>Bacteria</taxon>
        <taxon>Bacillati</taxon>
        <taxon>Actinomycetota</taxon>
        <taxon>Actinomycetes</taxon>
        <taxon>Kitasatosporales</taxon>
        <taxon>Streptomycetaceae</taxon>
        <taxon>Streptomyces</taxon>
    </lineage>
</organism>
<dbReference type="GO" id="GO:0019290">
    <property type="term" value="P:siderophore biosynthetic process"/>
    <property type="evidence" value="ECO:0007669"/>
    <property type="project" value="TreeGrafter"/>
</dbReference>
<dbReference type="RefSeq" id="WP_164322737.1">
    <property type="nucleotide sequence ID" value="NZ_JAAGLU010000047.1"/>
</dbReference>
<name>A0A6B3C4R6_9ACTN</name>
<feature type="domain" description="MbtH-like" evidence="1">
    <location>
        <begin position="4"/>
        <end position="54"/>
    </location>
</feature>
<comment type="caution">
    <text evidence="2">The sequence shown here is derived from an EMBL/GenBank/DDBJ whole genome shotgun (WGS) entry which is preliminary data.</text>
</comment>
<dbReference type="InterPro" id="IPR038020">
    <property type="entry name" value="MbtH-like_sf"/>
</dbReference>
<dbReference type="SUPFAM" id="SSF160582">
    <property type="entry name" value="MbtH-like"/>
    <property type="match status" value="1"/>
</dbReference>
<accession>A0A6B3C4R6</accession>
<evidence type="ECO:0000259" key="1">
    <source>
        <dbReference type="SMART" id="SM00923"/>
    </source>
</evidence>
<dbReference type="Gene3D" id="3.90.820.10">
    <property type="entry name" value="Structural Genomics, Unknown Function 30-nov-00 1gh9 Mol_id"/>
    <property type="match status" value="1"/>
</dbReference>